<evidence type="ECO:0000256" key="2">
    <source>
        <dbReference type="SAM" id="SignalP"/>
    </source>
</evidence>
<protein>
    <recommendedName>
        <fullName evidence="5">Lipoprotein</fullName>
    </recommendedName>
</protein>
<feature type="compositionally biased region" description="Basic and acidic residues" evidence="1">
    <location>
        <begin position="44"/>
        <end position="57"/>
    </location>
</feature>
<reference evidence="3 4" key="2">
    <citation type="submission" date="2018-03" db="EMBL/GenBank/DDBJ databases">
        <authorList>
            <person name="Keele B.F."/>
        </authorList>
    </citation>
    <scope>NUCLEOTIDE SEQUENCE [LARGE SCALE GENOMIC DNA]</scope>
    <source>
        <strain evidence="3 4">CCALA 016</strain>
    </source>
</reference>
<dbReference type="AlphaFoldDB" id="A0A2T1LRL5"/>
<feature type="chain" id="PRO_5015400921" description="Lipoprotein" evidence="2">
    <location>
        <begin position="29"/>
        <end position="161"/>
    </location>
</feature>
<comment type="caution">
    <text evidence="3">The sequence shown here is derived from an EMBL/GenBank/DDBJ whole genome shotgun (WGS) entry which is preliminary data.</text>
</comment>
<keyword evidence="2" id="KW-0732">Signal</keyword>
<feature type="compositionally biased region" description="Low complexity" evidence="1">
    <location>
        <begin position="28"/>
        <end position="43"/>
    </location>
</feature>
<accession>A0A2T1LRL5</accession>
<name>A0A2T1LRL5_9CHRO</name>
<feature type="region of interest" description="Disordered" evidence="1">
    <location>
        <begin position="27"/>
        <end position="62"/>
    </location>
</feature>
<proteinExistence type="predicted"/>
<dbReference type="EMBL" id="PXOH01000047">
    <property type="protein sequence ID" value="PSF31277.1"/>
    <property type="molecule type" value="Genomic_DNA"/>
</dbReference>
<evidence type="ECO:0000313" key="4">
    <source>
        <dbReference type="Proteomes" id="UP000239001"/>
    </source>
</evidence>
<reference evidence="3 4" key="1">
    <citation type="submission" date="2018-03" db="EMBL/GenBank/DDBJ databases">
        <title>The ancient ancestry and fast evolution of plastids.</title>
        <authorList>
            <person name="Moore K.R."/>
            <person name="Magnabosco C."/>
            <person name="Momper L."/>
            <person name="Gold D.A."/>
            <person name="Bosak T."/>
            <person name="Fournier G.P."/>
        </authorList>
    </citation>
    <scope>NUCLEOTIDE SEQUENCE [LARGE SCALE GENOMIC DNA]</scope>
    <source>
        <strain evidence="3 4">CCALA 016</strain>
    </source>
</reference>
<evidence type="ECO:0008006" key="5">
    <source>
        <dbReference type="Google" id="ProtNLM"/>
    </source>
</evidence>
<evidence type="ECO:0000313" key="3">
    <source>
        <dbReference type="EMBL" id="PSF31277.1"/>
    </source>
</evidence>
<gene>
    <name evidence="3" type="ORF">C7H19_23045</name>
</gene>
<feature type="signal peptide" evidence="2">
    <location>
        <begin position="1"/>
        <end position="28"/>
    </location>
</feature>
<sequence length="161" mass="17361">MRSLKLGLILLGSMGLIFLNACSNKEQASNPSNSPAASPTETTTKAEVKEVKSDGSHSLKGGQVAETGAYHLELVPLKEADGVHLDFYLYKGDDHKLVPNAKIAAQVQFPDGTQKILDLPYKANGEHYGALLTEKATGQYQVKITADINGEKVNGRFSFNQ</sequence>
<dbReference type="Proteomes" id="UP000239001">
    <property type="component" value="Unassembled WGS sequence"/>
</dbReference>
<keyword evidence="4" id="KW-1185">Reference proteome</keyword>
<dbReference type="OrthoDB" id="563554at2"/>
<evidence type="ECO:0000256" key="1">
    <source>
        <dbReference type="SAM" id="MobiDB-lite"/>
    </source>
</evidence>
<organism evidence="3 4">
    <name type="scientific">Aphanothece hegewaldii CCALA 016</name>
    <dbReference type="NCBI Taxonomy" id="2107694"/>
    <lineage>
        <taxon>Bacteria</taxon>
        <taxon>Bacillati</taxon>
        <taxon>Cyanobacteriota</taxon>
        <taxon>Cyanophyceae</taxon>
        <taxon>Oscillatoriophycideae</taxon>
        <taxon>Chroococcales</taxon>
        <taxon>Aphanothecaceae</taxon>
        <taxon>Aphanothece</taxon>
    </lineage>
</organism>